<dbReference type="EMBL" id="LR865388">
    <property type="protein sequence ID" value="CAD2093541.1"/>
    <property type="molecule type" value="Genomic_DNA"/>
</dbReference>
<dbReference type="EC" id="3.4.22.-" evidence="13"/>
<evidence type="ECO:0000256" key="10">
    <source>
        <dbReference type="ARBA" id="ARBA00029362"/>
    </source>
</evidence>
<evidence type="ECO:0000256" key="9">
    <source>
        <dbReference type="ARBA" id="ARBA00023006"/>
    </source>
</evidence>
<evidence type="ECO:0000256" key="11">
    <source>
        <dbReference type="SAM" id="MobiDB-lite"/>
    </source>
</evidence>
<gene>
    <name evidence="13" type="ORF">PVBDA_1003060</name>
</gene>
<comment type="catalytic activity">
    <reaction evidence="10">
        <text>[protein]-C-terminal L-amino acid-glycyl-phosphatidylethanolamide + H2O = [protein]-C-terminal L-amino acid-glycine + a 1,2-diacyl-sn-glycero-3-phosphoethanolamine</text>
        <dbReference type="Rhea" id="RHEA:67548"/>
        <dbReference type="Rhea" id="RHEA-COMP:17323"/>
        <dbReference type="Rhea" id="RHEA-COMP:17324"/>
        <dbReference type="ChEBI" id="CHEBI:15377"/>
        <dbReference type="ChEBI" id="CHEBI:64612"/>
        <dbReference type="ChEBI" id="CHEBI:172940"/>
        <dbReference type="ChEBI" id="CHEBI:172941"/>
    </reaction>
    <physiologicalReaction direction="left-to-right" evidence="10">
        <dbReference type="Rhea" id="RHEA:67549"/>
    </physiologicalReaction>
</comment>
<dbReference type="InterPro" id="IPR046792">
    <property type="entry name" value="Peptidase_C54_cat"/>
</dbReference>
<evidence type="ECO:0000313" key="13">
    <source>
        <dbReference type="EMBL" id="CAD2093541.1"/>
    </source>
</evidence>
<name>A0A6V7S7B8_PLAVN</name>
<feature type="domain" description="Peptidase C54 catalytic" evidence="12">
    <location>
        <begin position="712"/>
        <end position="983"/>
    </location>
</feature>
<comment type="similarity">
    <text evidence="2">Belongs to the peptidase C54 family.</text>
</comment>
<evidence type="ECO:0000256" key="5">
    <source>
        <dbReference type="ARBA" id="ARBA00022670"/>
    </source>
</evidence>
<protein>
    <submittedName>
        <fullName evidence="13">Cysteine protease ATG4, putative</fullName>
        <ecNumber evidence="13">3.4.22.-</ecNumber>
    </submittedName>
</protein>
<feature type="region of interest" description="Disordered" evidence="11">
    <location>
        <begin position="643"/>
        <end position="662"/>
    </location>
</feature>
<dbReference type="GO" id="GO:0034727">
    <property type="term" value="P:piecemeal microautophagy of the nucleus"/>
    <property type="evidence" value="ECO:0007669"/>
    <property type="project" value="TreeGrafter"/>
</dbReference>
<dbReference type="PANTHER" id="PTHR22624">
    <property type="entry name" value="CYSTEINE PROTEASE ATG4"/>
    <property type="match status" value="1"/>
</dbReference>
<evidence type="ECO:0000256" key="2">
    <source>
        <dbReference type="ARBA" id="ARBA00010958"/>
    </source>
</evidence>
<dbReference type="Proteomes" id="UP000515550">
    <property type="component" value="Chromosome PVBDA_10"/>
</dbReference>
<keyword evidence="3" id="KW-0813">Transport</keyword>
<dbReference type="GO" id="GO:0000423">
    <property type="term" value="P:mitophagy"/>
    <property type="evidence" value="ECO:0007669"/>
    <property type="project" value="TreeGrafter"/>
</dbReference>
<feature type="region of interest" description="Disordered" evidence="11">
    <location>
        <begin position="1"/>
        <end position="44"/>
    </location>
</feature>
<evidence type="ECO:0000256" key="1">
    <source>
        <dbReference type="ARBA" id="ARBA00004496"/>
    </source>
</evidence>
<dbReference type="PANTHER" id="PTHR22624:SF49">
    <property type="entry name" value="CYSTEINE PROTEASE"/>
    <property type="match status" value="1"/>
</dbReference>
<keyword evidence="8" id="KW-0653">Protein transport</keyword>
<proteinExistence type="inferred from homology"/>
<comment type="subcellular location">
    <subcellularLocation>
        <location evidence="1">Cytoplasm</location>
    </subcellularLocation>
</comment>
<dbReference type="GO" id="GO:0000045">
    <property type="term" value="P:autophagosome assembly"/>
    <property type="evidence" value="ECO:0007669"/>
    <property type="project" value="TreeGrafter"/>
</dbReference>
<organism evidence="13 14">
    <name type="scientific">Plasmodium vinckei brucechwatti</name>
    <dbReference type="NCBI Taxonomy" id="119398"/>
    <lineage>
        <taxon>Eukaryota</taxon>
        <taxon>Sar</taxon>
        <taxon>Alveolata</taxon>
        <taxon>Apicomplexa</taxon>
        <taxon>Aconoidasida</taxon>
        <taxon>Haemosporida</taxon>
        <taxon>Plasmodiidae</taxon>
        <taxon>Plasmodium</taxon>
        <taxon>Plasmodium (Vinckeia)</taxon>
    </lineage>
</organism>
<dbReference type="GO" id="GO:0019786">
    <property type="term" value="F:protein-phosphatidylethanolamide deconjugating activity"/>
    <property type="evidence" value="ECO:0007669"/>
    <property type="project" value="InterPro"/>
</dbReference>
<dbReference type="Pfam" id="PF03416">
    <property type="entry name" value="Peptidase_C54"/>
    <property type="match status" value="2"/>
</dbReference>
<dbReference type="InterPro" id="IPR038765">
    <property type="entry name" value="Papain-like_cys_pep_sf"/>
</dbReference>
<dbReference type="VEuPathDB" id="PlasmoDB:PVBDA_1003060"/>
<keyword evidence="5 13" id="KW-0645">Protease</keyword>
<reference evidence="13 14" key="1">
    <citation type="submission" date="2020-08" db="EMBL/GenBank/DDBJ databases">
        <authorList>
            <person name="Ramaprasad A."/>
        </authorList>
    </citation>
    <scope>NUCLEOTIDE SEQUENCE [LARGE SCALE GENOMIC DNA]</scope>
</reference>
<feature type="compositionally biased region" description="Low complexity" evidence="11">
    <location>
        <begin position="23"/>
        <end position="32"/>
    </location>
</feature>
<evidence type="ECO:0000313" key="14">
    <source>
        <dbReference type="Proteomes" id="UP000515550"/>
    </source>
</evidence>
<dbReference type="SUPFAM" id="SSF54001">
    <property type="entry name" value="Cysteine proteinases"/>
    <property type="match status" value="1"/>
</dbReference>
<evidence type="ECO:0000256" key="8">
    <source>
        <dbReference type="ARBA" id="ARBA00022927"/>
    </source>
</evidence>
<feature type="domain" description="Peptidase C54 catalytic" evidence="12">
    <location>
        <begin position="504"/>
        <end position="595"/>
    </location>
</feature>
<sequence>MENKAKRLQHKDGVKHAKDSQFQTNKNKQNNNDRLLHKNGQANMPNMDGTYDKNLLKKMQSKKYGNNLINTKNKVSEDLYSHNNKSKYDFINYLNNIKNNFSIINYFKMLVNVSIYNYIPFNLRNISNDAYVCGNSFILKDSNSLKLFLILCKSKILFTYRSNFLIKISDRKTLTSSSSSSNDDNANISVSTNTRNSNNFREINKIVESIKSNTSFDDAPTIRDNNIIHSVSRHFDNEKINILTSVNNNDKHINMSTDNDIITRSDLSIYSINNGKETNENGLKKDRGKKIKGKYYKNKVINFTDTPEHFINKIYYDKKKYLYINCESVSSFSSIYIFNKKNNVHMNKDNYSYNKYDSHENLIENKINTDMHLNNKNDSQETILYIKDNFESSSNSNFENEKNNFSSLSHNSVENTNSVDTEQAITRSNDKLISSENNNLNNNFENKDFKIYKDSSEEFIDKVNKQINNTNVMNSYNGSNSDEQKKHEELLKKELCTIHKKMSTNNTINSKIKNKYRHLFKLKKSRKKKKKTDDTISIYMSDKGWGCMIRVVQMVLVNIFVKYTISEDFMFFHNLNDYIFYKNSLDNLKKEKLLHEKNSKNGKSEDKITKYHTEEIKLKKLEENKTYEIFGFKKVPKSNISHENDNSSILSKNNNHTLRDKSKHTLNGNIKTIQQQDQHKYKYTDISSLEVKNRIFSDNNDSTSSNNTNISHSFKCYTTYRDFLMNSENNIHDMNKNNYLIFPILSKFRDTESAKYSIQNIIYEAMKYKTIHKESIENFVYEWFGPTNSAIIISNIINKKKVCFLRKKRKNTIIDKHVDKQNGVDKYRNKTKCVLVKKKYRNAFFSVAFETGVIYNNRVLKFFQIKQKVFVIIWVCLKLGIDSKSVLKYKKTLLSCFRLKQFQGISGGNTYTSAYYFYSANDNGLFYIDPHIKCQKAFTDLNTNISSEFFMHRVKLLPWEHLNSSMSLVFVVNSKDDYFDLIHNLKLIDPNIFEVYEEEPQYTFKGELNVDSDNSELILL</sequence>
<evidence type="ECO:0000259" key="12">
    <source>
        <dbReference type="Pfam" id="PF03416"/>
    </source>
</evidence>
<dbReference type="GO" id="GO:0004197">
    <property type="term" value="F:cysteine-type endopeptidase activity"/>
    <property type="evidence" value="ECO:0007669"/>
    <property type="project" value="TreeGrafter"/>
</dbReference>
<keyword evidence="7" id="KW-0788">Thiol protease</keyword>
<dbReference type="GO" id="GO:0035973">
    <property type="term" value="P:aggrephagy"/>
    <property type="evidence" value="ECO:0007669"/>
    <property type="project" value="TreeGrafter"/>
</dbReference>
<dbReference type="GO" id="GO:0005737">
    <property type="term" value="C:cytoplasm"/>
    <property type="evidence" value="ECO:0007669"/>
    <property type="project" value="UniProtKB-SubCell"/>
</dbReference>
<dbReference type="GO" id="GO:0015031">
    <property type="term" value="P:protein transport"/>
    <property type="evidence" value="ECO:0007669"/>
    <property type="project" value="UniProtKB-KW"/>
</dbReference>
<accession>A0A6V7S7B8</accession>
<evidence type="ECO:0000256" key="7">
    <source>
        <dbReference type="ARBA" id="ARBA00022807"/>
    </source>
</evidence>
<feature type="region of interest" description="Disordered" evidence="11">
    <location>
        <begin position="174"/>
        <end position="194"/>
    </location>
</feature>
<evidence type="ECO:0000256" key="3">
    <source>
        <dbReference type="ARBA" id="ARBA00022448"/>
    </source>
</evidence>
<keyword evidence="6 13" id="KW-0378">Hydrolase</keyword>
<dbReference type="AlphaFoldDB" id="A0A6V7S7B8"/>
<feature type="compositionally biased region" description="Polar residues" evidence="11">
    <location>
        <begin position="646"/>
        <end position="656"/>
    </location>
</feature>
<dbReference type="InterPro" id="IPR005078">
    <property type="entry name" value="Peptidase_C54"/>
</dbReference>
<evidence type="ECO:0000256" key="4">
    <source>
        <dbReference type="ARBA" id="ARBA00022490"/>
    </source>
</evidence>
<feature type="compositionally biased region" description="Basic and acidic residues" evidence="11">
    <location>
        <begin position="1"/>
        <end position="19"/>
    </location>
</feature>
<feature type="compositionally biased region" description="Low complexity" evidence="11">
    <location>
        <begin position="176"/>
        <end position="191"/>
    </location>
</feature>
<keyword evidence="4" id="KW-0963">Cytoplasm</keyword>
<dbReference type="GO" id="GO:0016485">
    <property type="term" value="P:protein processing"/>
    <property type="evidence" value="ECO:0007669"/>
    <property type="project" value="TreeGrafter"/>
</dbReference>
<keyword evidence="9" id="KW-0072">Autophagy</keyword>
<evidence type="ECO:0000256" key="6">
    <source>
        <dbReference type="ARBA" id="ARBA00022801"/>
    </source>
</evidence>